<organism evidence="1 2">
    <name type="scientific">Diphasiastrum complanatum</name>
    <name type="common">Issler's clubmoss</name>
    <name type="synonym">Lycopodium complanatum</name>
    <dbReference type="NCBI Taxonomy" id="34168"/>
    <lineage>
        <taxon>Eukaryota</taxon>
        <taxon>Viridiplantae</taxon>
        <taxon>Streptophyta</taxon>
        <taxon>Embryophyta</taxon>
        <taxon>Tracheophyta</taxon>
        <taxon>Lycopodiopsida</taxon>
        <taxon>Lycopodiales</taxon>
        <taxon>Lycopodiaceae</taxon>
        <taxon>Lycopodioideae</taxon>
        <taxon>Diphasiastrum</taxon>
    </lineage>
</organism>
<reference evidence="2" key="1">
    <citation type="journal article" date="2024" name="Proc. Natl. Acad. Sci. U.S.A.">
        <title>Extraordinary preservation of gene collinearity over three hundred million years revealed in homosporous lycophytes.</title>
        <authorList>
            <person name="Li C."/>
            <person name="Wickell D."/>
            <person name="Kuo L.Y."/>
            <person name="Chen X."/>
            <person name="Nie B."/>
            <person name="Liao X."/>
            <person name="Peng D."/>
            <person name="Ji J."/>
            <person name="Jenkins J."/>
            <person name="Williams M."/>
            <person name="Shu S."/>
            <person name="Plott C."/>
            <person name="Barry K."/>
            <person name="Rajasekar S."/>
            <person name="Grimwood J."/>
            <person name="Han X."/>
            <person name="Sun S."/>
            <person name="Hou Z."/>
            <person name="He W."/>
            <person name="Dai G."/>
            <person name="Sun C."/>
            <person name="Schmutz J."/>
            <person name="Leebens-Mack J.H."/>
            <person name="Li F.W."/>
            <person name="Wang L."/>
        </authorList>
    </citation>
    <scope>NUCLEOTIDE SEQUENCE [LARGE SCALE GENOMIC DNA]</scope>
    <source>
        <strain evidence="2">cv. PW_Plant_1</strain>
    </source>
</reference>
<evidence type="ECO:0000313" key="1">
    <source>
        <dbReference type="EMBL" id="KAJ7559983.1"/>
    </source>
</evidence>
<evidence type="ECO:0000313" key="2">
    <source>
        <dbReference type="Proteomes" id="UP001162992"/>
    </source>
</evidence>
<dbReference type="Proteomes" id="UP001162992">
    <property type="component" value="Chromosome 4"/>
</dbReference>
<proteinExistence type="predicted"/>
<comment type="caution">
    <text evidence="1">The sequence shown here is derived from an EMBL/GenBank/DDBJ whole genome shotgun (WGS) entry which is preliminary data.</text>
</comment>
<gene>
    <name evidence="1" type="ORF">O6H91_04G109700</name>
</gene>
<dbReference type="EMBL" id="CM055095">
    <property type="protein sequence ID" value="KAJ7559983.1"/>
    <property type="molecule type" value="Genomic_DNA"/>
</dbReference>
<protein>
    <submittedName>
        <fullName evidence="1">Uncharacterized protein</fullName>
    </submittedName>
</protein>
<keyword evidence="2" id="KW-1185">Reference proteome</keyword>
<name>A0ACC2E0F1_DIPCM</name>
<sequence>MQPLIKARGLRRPDGVLKQQTSLIPCTFLVLVLCFLLVASIFSASVRCPSKDADALQVRTHPVWARLPSNLQEFDCVNSPQAAPVFAHRVEGVKYPFFISIADLGSPDKPNRNFQRMIKGKLFQKPAISETVQKVLEKLKAHTFRGESLLVVDVGANVGMAAFAAAAMDVRVIAFEPVLENVLRVCDGLYLNRASQLVKVYHTAVSDVPGNITLHKVMGRLDNSAVSASGAKLAFQSNKVIPFTVSTVTLDSVIPDNLAVSLLKVDVQGWELHVLKGATKLLSRPAARAPYLIYEENERLLQENLCDAMQTTSTSGSTISRPS</sequence>
<accession>A0ACC2E0F1</accession>